<dbReference type="AlphaFoldDB" id="A0A381N4A7"/>
<dbReference type="InterPro" id="IPR011042">
    <property type="entry name" value="6-blade_b-propeller_TolB-like"/>
</dbReference>
<accession>A0A381N4A7</accession>
<dbReference type="EMBL" id="UINC01000071">
    <property type="protein sequence ID" value="SUZ48498.1"/>
    <property type="molecule type" value="Genomic_DNA"/>
</dbReference>
<protein>
    <recommendedName>
        <fullName evidence="4">Peptidylamidoglycolate lyase</fullName>
    </recommendedName>
</protein>
<evidence type="ECO:0000256" key="1">
    <source>
        <dbReference type="ARBA" id="ARBA00022729"/>
    </source>
</evidence>
<evidence type="ECO:0000313" key="3">
    <source>
        <dbReference type="EMBL" id="SUZ48498.1"/>
    </source>
</evidence>
<reference evidence="3" key="1">
    <citation type="submission" date="2018-05" db="EMBL/GenBank/DDBJ databases">
        <authorList>
            <person name="Lanie J.A."/>
            <person name="Ng W.-L."/>
            <person name="Kazmierczak K.M."/>
            <person name="Andrzejewski T.M."/>
            <person name="Davidsen T.M."/>
            <person name="Wayne K.J."/>
            <person name="Tettelin H."/>
            <person name="Glass J.I."/>
            <person name="Rusch D."/>
            <person name="Podicherti R."/>
            <person name="Tsui H.-C.T."/>
            <person name="Winkler M.E."/>
        </authorList>
    </citation>
    <scope>NUCLEOTIDE SEQUENCE</scope>
</reference>
<sequence>MNVLGLAAFALLTVACASEVSQEASELTSETLPAWEIDPTWPPTLPNDWILGDIRGMFIDEDDHLWVVHMPSSLTRQEIGAEQDPPIADCCFTAPPVLELDPEGNVLQAWGGPGEGYTWFDQEHGIYLDHNGFIWLGTSNGNHVMKFTREGEHVLTIGEPGIHMGSNDPDHLGGPANFFVEPSTNELFIADGYRNRRVVVYDAATGEYQRHWGAYGRPPDDEYRYQYPVDPDDPPQQYSTLHGIVGSDDGLIYVADRRGNRVQAFRQDGEYLMERFVRPETGGSGTGFSLGLSRDPEQSILYLIDGTNQRVWMLQRDDLEILGRFGRPGRQAGEFIRAHMVVLDSRGYLYTGEAGNGRRMQRFKTN</sequence>
<gene>
    <name evidence="3" type="ORF">METZ01_LOCUS1352</name>
</gene>
<proteinExistence type="predicted"/>
<dbReference type="SUPFAM" id="SSF101898">
    <property type="entry name" value="NHL repeat"/>
    <property type="match status" value="1"/>
</dbReference>
<organism evidence="3">
    <name type="scientific">marine metagenome</name>
    <dbReference type="NCBI Taxonomy" id="408172"/>
    <lineage>
        <taxon>unclassified sequences</taxon>
        <taxon>metagenomes</taxon>
        <taxon>ecological metagenomes</taxon>
    </lineage>
</organism>
<name>A0A381N4A7_9ZZZZ</name>
<dbReference type="Gene3D" id="2.120.10.30">
    <property type="entry name" value="TolB, C-terminal domain"/>
    <property type="match status" value="1"/>
</dbReference>
<keyword evidence="2" id="KW-0325">Glycoprotein</keyword>
<evidence type="ECO:0008006" key="4">
    <source>
        <dbReference type="Google" id="ProtNLM"/>
    </source>
</evidence>
<dbReference type="PANTHER" id="PTHR10680">
    <property type="entry name" value="PEPTIDYL-GLYCINE ALPHA-AMIDATING MONOOXYGENASE"/>
    <property type="match status" value="1"/>
</dbReference>
<evidence type="ECO:0000256" key="2">
    <source>
        <dbReference type="ARBA" id="ARBA00023180"/>
    </source>
</evidence>
<keyword evidence="1" id="KW-0732">Signal</keyword>